<dbReference type="EMBL" id="ML987198">
    <property type="protein sequence ID" value="KAF2246412.1"/>
    <property type="molecule type" value="Genomic_DNA"/>
</dbReference>
<dbReference type="SFLD" id="SFLDG01129">
    <property type="entry name" value="C1.5:_HAD__Beta-PGM__Phosphata"/>
    <property type="match status" value="1"/>
</dbReference>
<keyword evidence="3" id="KW-1185">Reference proteome</keyword>
<dbReference type="InterPro" id="IPR036412">
    <property type="entry name" value="HAD-like_sf"/>
</dbReference>
<dbReference type="InterPro" id="IPR051540">
    <property type="entry name" value="S-2-haloacid_dehalogenase"/>
</dbReference>
<evidence type="ECO:0000313" key="3">
    <source>
        <dbReference type="Proteomes" id="UP000800094"/>
    </source>
</evidence>
<gene>
    <name evidence="2" type="ORF">BU26DRAFT_44999</name>
</gene>
<dbReference type="GeneID" id="54578061"/>
<organism evidence="2 3">
    <name type="scientific">Trematosphaeria pertusa</name>
    <dbReference type="NCBI Taxonomy" id="390896"/>
    <lineage>
        <taxon>Eukaryota</taxon>
        <taxon>Fungi</taxon>
        <taxon>Dikarya</taxon>
        <taxon>Ascomycota</taxon>
        <taxon>Pezizomycotina</taxon>
        <taxon>Dothideomycetes</taxon>
        <taxon>Pleosporomycetidae</taxon>
        <taxon>Pleosporales</taxon>
        <taxon>Massarineae</taxon>
        <taxon>Trematosphaeriaceae</taxon>
        <taxon>Trematosphaeria</taxon>
    </lineage>
</organism>
<dbReference type="Proteomes" id="UP000800094">
    <property type="component" value="Unassembled WGS sequence"/>
</dbReference>
<dbReference type="RefSeq" id="XP_033681416.1">
    <property type="nucleotide sequence ID" value="XM_033824731.1"/>
</dbReference>
<dbReference type="PANTHER" id="PTHR43316:SF3">
    <property type="entry name" value="HALOACID DEHALOGENASE, TYPE II (AFU_ORTHOLOGUE AFUA_2G07750)-RELATED"/>
    <property type="match status" value="1"/>
</dbReference>
<dbReference type="SFLD" id="SFLDS00003">
    <property type="entry name" value="Haloacid_Dehalogenase"/>
    <property type="match status" value="1"/>
</dbReference>
<dbReference type="SUPFAM" id="SSF56784">
    <property type="entry name" value="HAD-like"/>
    <property type="match status" value="1"/>
</dbReference>
<dbReference type="InterPro" id="IPR023214">
    <property type="entry name" value="HAD_sf"/>
</dbReference>
<dbReference type="Gene3D" id="1.10.150.240">
    <property type="entry name" value="Putative phosphatase, domain 2"/>
    <property type="match status" value="1"/>
</dbReference>
<evidence type="ECO:0000313" key="2">
    <source>
        <dbReference type="EMBL" id="KAF2246412.1"/>
    </source>
</evidence>
<accession>A0A6A6I8Z2</accession>
<reference evidence="2" key="1">
    <citation type="journal article" date="2020" name="Stud. Mycol.">
        <title>101 Dothideomycetes genomes: a test case for predicting lifestyles and emergence of pathogens.</title>
        <authorList>
            <person name="Haridas S."/>
            <person name="Albert R."/>
            <person name="Binder M."/>
            <person name="Bloem J."/>
            <person name="Labutti K."/>
            <person name="Salamov A."/>
            <person name="Andreopoulos B."/>
            <person name="Baker S."/>
            <person name="Barry K."/>
            <person name="Bills G."/>
            <person name="Bluhm B."/>
            <person name="Cannon C."/>
            <person name="Castanera R."/>
            <person name="Culley D."/>
            <person name="Daum C."/>
            <person name="Ezra D."/>
            <person name="Gonzalez J."/>
            <person name="Henrissat B."/>
            <person name="Kuo A."/>
            <person name="Liang C."/>
            <person name="Lipzen A."/>
            <person name="Lutzoni F."/>
            <person name="Magnuson J."/>
            <person name="Mondo S."/>
            <person name="Nolan M."/>
            <person name="Ohm R."/>
            <person name="Pangilinan J."/>
            <person name="Park H.-J."/>
            <person name="Ramirez L."/>
            <person name="Alfaro M."/>
            <person name="Sun H."/>
            <person name="Tritt A."/>
            <person name="Yoshinaga Y."/>
            <person name="Zwiers L.-H."/>
            <person name="Turgeon B."/>
            <person name="Goodwin S."/>
            <person name="Spatafora J."/>
            <person name="Crous P."/>
            <person name="Grigoriev I."/>
        </authorList>
    </citation>
    <scope>NUCLEOTIDE SEQUENCE</scope>
    <source>
        <strain evidence="2">CBS 122368</strain>
    </source>
</reference>
<sequence>MAASTQKAIFFDLVGTCCDWLSSLLPALQLCPPHPSLHPANTKLRELAIAWRQGFFEEIHARFNRGAPAEDIDVTHRRVLDRLLKERGIGLDFWDAAVRDQLVHQWHLQKPWADVIPALHQLRMDQKCFLIVLANGTTRLQLDIAQSSAIPFHMLLSSELLGLTKPDPAMYRKAMELARLPPEDCYMLASHLYDLEAAKAVGMSTIYIHRSTEDVGVEIELHDKHGYVDRYFDGREDRLSDSKSGLIAAAGQLIEDWTSVEPVADESLLDDFEAYESILAQLGDHSL</sequence>
<proteinExistence type="predicted"/>
<dbReference type="InterPro" id="IPR023198">
    <property type="entry name" value="PGP-like_dom2"/>
</dbReference>
<name>A0A6A6I8Z2_9PLEO</name>
<dbReference type="PANTHER" id="PTHR43316">
    <property type="entry name" value="HYDROLASE, HALOACID DELAHOGENASE-RELATED"/>
    <property type="match status" value="1"/>
</dbReference>
<evidence type="ECO:0000256" key="1">
    <source>
        <dbReference type="ARBA" id="ARBA00022801"/>
    </source>
</evidence>
<dbReference type="InterPro" id="IPR006439">
    <property type="entry name" value="HAD-SF_hydro_IA"/>
</dbReference>
<dbReference type="Pfam" id="PF00702">
    <property type="entry name" value="Hydrolase"/>
    <property type="match status" value="1"/>
</dbReference>
<dbReference type="GO" id="GO:0016791">
    <property type="term" value="F:phosphatase activity"/>
    <property type="evidence" value="ECO:0007669"/>
    <property type="project" value="UniProtKB-ARBA"/>
</dbReference>
<keyword evidence="1" id="KW-0378">Hydrolase</keyword>
<dbReference type="PRINTS" id="PR00413">
    <property type="entry name" value="HADHALOGNASE"/>
</dbReference>
<dbReference type="AlphaFoldDB" id="A0A6A6I8Z2"/>
<dbReference type="NCBIfam" id="TIGR01493">
    <property type="entry name" value="HAD-SF-IA-v2"/>
    <property type="match status" value="1"/>
</dbReference>
<dbReference type="Gene3D" id="3.40.50.1000">
    <property type="entry name" value="HAD superfamily/HAD-like"/>
    <property type="match status" value="1"/>
</dbReference>
<protein>
    <submittedName>
        <fullName evidence="2">HAD-like protein</fullName>
    </submittedName>
</protein>
<dbReference type="OrthoDB" id="2363873at2759"/>